<gene>
    <name evidence="2" type="ORF">GCM10009533_48510</name>
</gene>
<organism evidence="2 3">
    <name type="scientific">Saccharopolyspora erythraea</name>
    <name type="common">Streptomyces erythraeus</name>
    <dbReference type="NCBI Taxonomy" id="1836"/>
    <lineage>
        <taxon>Bacteria</taxon>
        <taxon>Bacillati</taxon>
        <taxon>Actinomycetota</taxon>
        <taxon>Actinomycetes</taxon>
        <taxon>Pseudonocardiales</taxon>
        <taxon>Pseudonocardiaceae</taxon>
        <taxon>Saccharopolyspora</taxon>
    </lineage>
</organism>
<dbReference type="SUPFAM" id="SSF48498">
    <property type="entry name" value="Tetracyclin repressor-like, C-terminal domain"/>
    <property type="match status" value="1"/>
</dbReference>
<dbReference type="EMBL" id="BAAAGS010000036">
    <property type="protein sequence ID" value="GAA0543828.1"/>
    <property type="molecule type" value="Genomic_DNA"/>
</dbReference>
<comment type="caution">
    <text evidence="2">The sequence shown here is derived from an EMBL/GenBank/DDBJ whole genome shotgun (WGS) entry which is preliminary data.</text>
</comment>
<evidence type="ECO:0000313" key="2">
    <source>
        <dbReference type="EMBL" id="GAA0543828.1"/>
    </source>
</evidence>
<sequence>MSHAFFNAALVDDDFAAVARIYSPIIEKAVAEQIREADPDAGAEQEAGILTSLVRGLIGSVLIGERTPQQAVELVDRQLDRVFGVRSR</sequence>
<evidence type="ECO:0000313" key="3">
    <source>
        <dbReference type="Proteomes" id="UP001500729"/>
    </source>
</evidence>
<name>A0ABP3NJ81_SACER</name>
<protein>
    <recommendedName>
        <fullName evidence="1">BetI-type transcriptional repressor C-terminal domain-containing protein</fullName>
    </recommendedName>
</protein>
<accession>A0ABP3NJ81</accession>
<proteinExistence type="predicted"/>
<feature type="domain" description="BetI-type transcriptional repressor C-terminal" evidence="1">
    <location>
        <begin position="4"/>
        <end position="83"/>
    </location>
</feature>
<keyword evidence="3" id="KW-1185">Reference proteome</keyword>
<dbReference type="InterPro" id="IPR036271">
    <property type="entry name" value="Tet_transcr_reg_TetR-rel_C_sf"/>
</dbReference>
<dbReference type="Pfam" id="PF13977">
    <property type="entry name" value="TetR_C_6"/>
    <property type="match status" value="1"/>
</dbReference>
<reference evidence="3" key="1">
    <citation type="journal article" date="2019" name="Int. J. Syst. Evol. Microbiol.">
        <title>The Global Catalogue of Microorganisms (GCM) 10K type strain sequencing project: providing services to taxonomists for standard genome sequencing and annotation.</title>
        <authorList>
            <consortium name="The Broad Institute Genomics Platform"/>
            <consortium name="The Broad Institute Genome Sequencing Center for Infectious Disease"/>
            <person name="Wu L."/>
            <person name="Ma J."/>
        </authorList>
    </citation>
    <scope>NUCLEOTIDE SEQUENCE [LARGE SCALE GENOMIC DNA]</scope>
    <source>
        <strain evidence="3">JCM 10303</strain>
    </source>
</reference>
<dbReference type="InterPro" id="IPR039538">
    <property type="entry name" value="BetI_C"/>
</dbReference>
<dbReference type="Gene3D" id="1.10.357.10">
    <property type="entry name" value="Tetracycline Repressor, domain 2"/>
    <property type="match status" value="1"/>
</dbReference>
<evidence type="ECO:0000259" key="1">
    <source>
        <dbReference type="Pfam" id="PF13977"/>
    </source>
</evidence>
<dbReference type="Proteomes" id="UP001500729">
    <property type="component" value="Unassembled WGS sequence"/>
</dbReference>